<dbReference type="Proteomes" id="UP001516061">
    <property type="component" value="Unassembled WGS sequence"/>
</dbReference>
<keyword evidence="4" id="KW-1185">Reference proteome</keyword>
<dbReference type="RefSeq" id="WP_173803778.1">
    <property type="nucleotide sequence ID" value="NZ_JABSNM010000002.1"/>
</dbReference>
<keyword evidence="2" id="KW-0732">Signal</keyword>
<evidence type="ECO:0000256" key="1">
    <source>
        <dbReference type="SAM" id="Phobius"/>
    </source>
</evidence>
<name>A0ABX2FXR1_9BURK</name>
<gene>
    <name evidence="3" type="ORF">HNQ01_000523</name>
</gene>
<comment type="caution">
    <text evidence="3">The sequence shown here is derived from an EMBL/GenBank/DDBJ whole genome shotgun (WGS) entry which is preliminary data.</text>
</comment>
<reference evidence="3 4" key="1">
    <citation type="submission" date="2020-05" db="EMBL/GenBank/DDBJ databases">
        <title>Genomic Encyclopedia of Type Strains, Phase IV (KMG-V): Genome sequencing to study the core and pangenomes of soil and plant-associated prokaryotes.</title>
        <authorList>
            <person name="Whitman W."/>
        </authorList>
    </citation>
    <scope>NUCLEOTIDE SEQUENCE [LARGE SCALE GENOMIC DNA]</scope>
    <source>
        <strain evidence="3 4">C29</strain>
    </source>
</reference>
<evidence type="ECO:0008006" key="5">
    <source>
        <dbReference type="Google" id="ProtNLM"/>
    </source>
</evidence>
<keyword evidence="1" id="KW-0472">Membrane</keyword>
<evidence type="ECO:0000256" key="2">
    <source>
        <dbReference type="SAM" id="SignalP"/>
    </source>
</evidence>
<feature type="chain" id="PRO_5046600636" description="Tip attachment protein J domain-containing protein" evidence="2">
    <location>
        <begin position="30"/>
        <end position="1346"/>
    </location>
</feature>
<dbReference type="EMBL" id="JABSNM010000002">
    <property type="protein sequence ID" value="NRT54813.1"/>
    <property type="molecule type" value="Genomic_DNA"/>
</dbReference>
<dbReference type="InterPro" id="IPR013783">
    <property type="entry name" value="Ig-like_fold"/>
</dbReference>
<keyword evidence="1" id="KW-1133">Transmembrane helix</keyword>
<keyword evidence="1" id="KW-0812">Transmembrane</keyword>
<organism evidence="3 4">
    <name type="scientific">Sphaerotilus uruguayifluvii</name>
    <dbReference type="NCBI Taxonomy" id="2735897"/>
    <lineage>
        <taxon>Bacteria</taxon>
        <taxon>Pseudomonadati</taxon>
        <taxon>Pseudomonadota</taxon>
        <taxon>Betaproteobacteria</taxon>
        <taxon>Burkholderiales</taxon>
        <taxon>Sphaerotilaceae</taxon>
        <taxon>Sphaerotilus</taxon>
    </lineage>
</organism>
<protein>
    <recommendedName>
        <fullName evidence="5">Tip attachment protein J domain-containing protein</fullName>
    </recommendedName>
</protein>
<evidence type="ECO:0000313" key="4">
    <source>
        <dbReference type="Proteomes" id="UP001516061"/>
    </source>
</evidence>
<feature type="transmembrane region" description="Helical" evidence="1">
    <location>
        <begin position="39"/>
        <end position="64"/>
    </location>
</feature>
<dbReference type="Gene3D" id="2.60.40.10">
    <property type="entry name" value="Immunoglobulins"/>
    <property type="match status" value="1"/>
</dbReference>
<accession>A0ABX2FXR1</accession>
<evidence type="ECO:0000313" key="3">
    <source>
        <dbReference type="EMBL" id="NRT54813.1"/>
    </source>
</evidence>
<feature type="signal peptide" evidence="2">
    <location>
        <begin position="1"/>
        <end position="29"/>
    </location>
</feature>
<sequence length="1346" mass="142531">MRRRLRSLRHGAIALAAAMALGGAAPARADPVTIVVVAAQALGAAGVIAAATATYIALAATVVGGVMARRKAKRAAAESRAAGAAALQDRSVTLMTAEPEPKIVYGRCTIGGWVIDKMTSSKTWMDDKGITRTKPDAYQHVVIGLTCHEVHAIHDVFMYGEWLGVNGANGWVNGGPADAPYGKPHNVVGVSAVTFTNGTATLPAAENGYAISRIISISRRLGGRDGDEVYGGAAAFSGSTVTGGPASGLWNVNYEVTKMISSLRVEFHTGSPDQVASAWLKSVAPGYWTDAHRLRGIAYAVITFDLDDGRHQGIPGDLTFDVSGRRVLDPRTGLTAWSRNAALCAGDWMMQRWGLSLNQDDMRDLKGLADICDQQVSLTVGTTTTLGPRYTVDGALGVNADRAATLADLTEAMGGFASQGAQWGLHAGAWTAPVLDIVEDDLAAPVRVVRSSSALDDRFNAARGTYVPERTTQPTDCDPYINTAFVAADGQREWSDFTFPFTNHKARARNLLRQFVEQVRAGLMLQVVGKMRLWPLEVGDRVTVTYARLGLAADTFRVIDWSWSPGSWVMLTLQRDIAASYDDADASSADPAPATRLPNPGLVDVPSELQATSGSAQLQRLGDGTIIPRVLVSWKSAASIYMSDPGARIAIRWRNHSDPVWTEIVVSGNSTSAYLEGVADKALIIISVQFRNSFGAVSPWISTPHKVIGKSGAPTAPTALAVTETMSGQRLFQVTHVQDLDHAGYVIRYSTNTAATYDQMTQVAAMWSGDALTGQSALPADGTYRFGCVAYDGSGNTSGAVYVVATLKAVSEMAAGGDNLVQTGFPKQAGQQTFWSAPVVAVSPAGSTAWPCAIEVTQRDTVENQAGFPISAGDSIYVEADATTWRTPVQLQVGLLVRKSDGSLGFLDGSYGAPTKAGGTGWTHLSGKIVVPPGGWIMAWPWVQLDTPNGTPQPGAWVSNIMMTRSQLGATKGADWATNVVGRPANIAGLTGGERIRNDQLPSGANVLFDSDFTVGVDTKAWTLGNNVAANIDQIGINLSQQWTMAGGVGPSTNTLYVHQQGRTASNADYIEVSSQPFAVDPAKLYCASAHTGAHRCKVAAFMYFFDSANAVVGHSYNNGQTVENDEATNGDSNLGASAWKRCFSIAQPPSTAKHARLYLRKYNTKPGQVDSWMFAARAQAEEVGAAADGPAPWTIGPGAAKFGANIYGRAATDDIADSAATDVVAISINNVQIPLSQIDLARFVLPAASRIRRVLVSLDCSAYRVNTNEVCRALYALNIANDQGTVVATSQYRATDVFTSSPAIMSARMSFEVPAGMQIAVFSQGIPSQGQVAVSGSMIVEVIKL</sequence>
<proteinExistence type="predicted"/>